<dbReference type="GO" id="GO:0000379">
    <property type="term" value="P:tRNA-type intron splice site recognition and cleavage"/>
    <property type="evidence" value="ECO:0007669"/>
    <property type="project" value="TreeGrafter"/>
</dbReference>
<dbReference type="Pfam" id="PF01974">
    <property type="entry name" value="tRNA_int_endo"/>
    <property type="match status" value="1"/>
</dbReference>
<dbReference type="CDD" id="cd22363">
    <property type="entry name" value="tRNA-intron_lyase_C"/>
    <property type="match status" value="1"/>
</dbReference>
<dbReference type="PANTHER" id="PTHR13070">
    <property type="entry name" value="TRNA-SPLICING ENDONUCLEASE SUBUNIT SEN34-RELATED"/>
    <property type="match status" value="1"/>
</dbReference>
<accession>A0A4W5KTK5</accession>
<proteinExistence type="inferred from homology"/>
<dbReference type="Gene3D" id="3.40.1350.10">
    <property type="match status" value="1"/>
</dbReference>
<dbReference type="GeneTree" id="ENSGT00390000003912"/>
<dbReference type="SUPFAM" id="SSF53032">
    <property type="entry name" value="tRNA-intron endonuclease catalytic domain-like"/>
    <property type="match status" value="1"/>
</dbReference>
<evidence type="ECO:0000256" key="4">
    <source>
        <dbReference type="ARBA" id="ARBA00023239"/>
    </source>
</evidence>
<organism evidence="7 8">
    <name type="scientific">Hucho hucho</name>
    <name type="common">huchen</name>
    <dbReference type="NCBI Taxonomy" id="62062"/>
    <lineage>
        <taxon>Eukaryota</taxon>
        <taxon>Metazoa</taxon>
        <taxon>Chordata</taxon>
        <taxon>Craniata</taxon>
        <taxon>Vertebrata</taxon>
        <taxon>Euteleostomi</taxon>
        <taxon>Actinopterygii</taxon>
        <taxon>Neopterygii</taxon>
        <taxon>Teleostei</taxon>
        <taxon>Protacanthopterygii</taxon>
        <taxon>Salmoniformes</taxon>
        <taxon>Salmonidae</taxon>
        <taxon>Salmoninae</taxon>
        <taxon>Hucho</taxon>
    </lineage>
</organism>
<feature type="domain" description="tRNA intron endonuclease catalytic" evidence="6">
    <location>
        <begin position="127"/>
        <end position="194"/>
    </location>
</feature>
<evidence type="ECO:0000313" key="8">
    <source>
        <dbReference type="Proteomes" id="UP000314982"/>
    </source>
</evidence>
<reference evidence="7" key="3">
    <citation type="submission" date="2025-09" db="UniProtKB">
        <authorList>
            <consortium name="Ensembl"/>
        </authorList>
    </citation>
    <scope>IDENTIFICATION</scope>
</reference>
<reference evidence="8" key="1">
    <citation type="submission" date="2018-06" db="EMBL/GenBank/DDBJ databases">
        <title>Genome assembly of Danube salmon.</title>
        <authorList>
            <person name="Macqueen D.J."/>
            <person name="Gundappa M.K."/>
        </authorList>
    </citation>
    <scope>NUCLEOTIDE SEQUENCE [LARGE SCALE GENOMIC DNA]</scope>
</reference>
<sequence length="209" mass="22950">KFLVPFPRSVPRHNPVSELMDASEESMANSRQVIGINFCGSMPLILRVDDLNAARELGIIGTLVGVSEGTRSQAPSDGAVRDCLEALDHSFSFPHTAMAVQLCTARARLSRCALFAGRRLAHTTGREVRVFRDLRRQGFYITSAGKFVGDYLVYPGDPLRFHARFMAVCVSMDDSMPLCDVLAIARLGSNVKRQSCSRGYTSLQCCGML</sequence>
<dbReference type="Proteomes" id="UP000314982">
    <property type="component" value="Unassembled WGS sequence"/>
</dbReference>
<dbReference type="GO" id="GO:0005634">
    <property type="term" value="C:nucleus"/>
    <property type="evidence" value="ECO:0007669"/>
    <property type="project" value="UniProtKB-ARBA"/>
</dbReference>
<dbReference type="EC" id="4.6.1.16" evidence="2"/>
<keyword evidence="4" id="KW-0456">Lyase</keyword>
<dbReference type="PANTHER" id="PTHR13070:SF0">
    <property type="entry name" value="TRNA-SPLICING ENDONUCLEASE SUBUNIT SEN34"/>
    <property type="match status" value="1"/>
</dbReference>
<evidence type="ECO:0000256" key="5">
    <source>
        <dbReference type="ARBA" id="ARBA00034031"/>
    </source>
</evidence>
<evidence type="ECO:0000256" key="1">
    <source>
        <dbReference type="ARBA" id="ARBA00008078"/>
    </source>
</evidence>
<protein>
    <recommendedName>
        <fullName evidence="2">tRNA-intron lyase</fullName>
        <ecNumber evidence="2">4.6.1.16</ecNumber>
    </recommendedName>
</protein>
<evidence type="ECO:0000256" key="3">
    <source>
        <dbReference type="ARBA" id="ARBA00022694"/>
    </source>
</evidence>
<dbReference type="InterPro" id="IPR006677">
    <property type="entry name" value="tRNA_intron_Endonuc_cat-like"/>
</dbReference>
<evidence type="ECO:0000259" key="6">
    <source>
        <dbReference type="Pfam" id="PF01974"/>
    </source>
</evidence>
<keyword evidence="3" id="KW-0819">tRNA processing</keyword>
<comment type="catalytic activity">
    <reaction evidence="5">
        <text>pretRNA = a 3'-half-tRNA molecule with a 5'-OH end + a 5'-half-tRNA molecule with a 2',3'-cyclic phosphate end + an intron with a 2',3'-cyclic phosphate and a 5'-hydroxyl terminus.</text>
        <dbReference type="EC" id="4.6.1.16"/>
    </reaction>
</comment>
<comment type="similarity">
    <text evidence="1">Belongs to the tRNA-intron endonuclease family.</text>
</comment>
<dbReference type="AlphaFoldDB" id="A0A4W5KTK5"/>
<dbReference type="GO" id="GO:0000213">
    <property type="term" value="F:tRNA-intron lyase activity"/>
    <property type="evidence" value="ECO:0007669"/>
    <property type="project" value="UniProtKB-EC"/>
</dbReference>
<evidence type="ECO:0000313" key="7">
    <source>
        <dbReference type="Ensembl" id="ENSHHUP00000014579.1"/>
    </source>
</evidence>
<dbReference type="Ensembl" id="ENSHHUT00000015073.1">
    <property type="protein sequence ID" value="ENSHHUP00000014579.1"/>
    <property type="gene ID" value="ENSHHUG00000009000.1"/>
</dbReference>
<dbReference type="InterPro" id="IPR011856">
    <property type="entry name" value="tRNA_endonuc-like_dom_sf"/>
</dbReference>
<name>A0A4W5KTK5_9TELE</name>
<dbReference type="GO" id="GO:0003676">
    <property type="term" value="F:nucleic acid binding"/>
    <property type="evidence" value="ECO:0007669"/>
    <property type="project" value="InterPro"/>
</dbReference>
<dbReference type="InterPro" id="IPR036167">
    <property type="entry name" value="tRNA_intron_Endo_cat-like_sf"/>
</dbReference>
<keyword evidence="8" id="KW-1185">Reference proteome</keyword>
<evidence type="ECO:0000256" key="2">
    <source>
        <dbReference type="ARBA" id="ARBA00012573"/>
    </source>
</evidence>
<reference evidence="7" key="2">
    <citation type="submission" date="2025-08" db="UniProtKB">
        <authorList>
            <consortium name="Ensembl"/>
        </authorList>
    </citation>
    <scope>IDENTIFICATION</scope>
</reference>
<dbReference type="STRING" id="62062.ENSHHUP00000014579"/>